<protein>
    <submittedName>
        <fullName evidence="1">Uncharacterized protein</fullName>
    </submittedName>
</protein>
<reference evidence="1" key="1">
    <citation type="submission" date="2014-05" db="EMBL/GenBank/DDBJ databases">
        <authorList>
            <person name="Chronopoulou M."/>
        </authorList>
    </citation>
    <scope>NUCLEOTIDE SEQUENCE</scope>
    <source>
        <tissue evidence="1">Whole organism</tissue>
    </source>
</reference>
<dbReference type="EMBL" id="HACA01026032">
    <property type="protein sequence ID" value="CDW43393.1"/>
    <property type="molecule type" value="Transcribed_RNA"/>
</dbReference>
<proteinExistence type="predicted"/>
<sequence>MIPIFSFCIFNINV</sequence>
<name>A0A0K2UYR3_LEPSM</name>
<evidence type="ECO:0000313" key="1">
    <source>
        <dbReference type="EMBL" id="CDW43393.1"/>
    </source>
</evidence>
<organism evidence="1">
    <name type="scientific">Lepeophtheirus salmonis</name>
    <name type="common">Salmon louse</name>
    <name type="synonym">Caligus salmonis</name>
    <dbReference type="NCBI Taxonomy" id="72036"/>
    <lineage>
        <taxon>Eukaryota</taxon>
        <taxon>Metazoa</taxon>
        <taxon>Ecdysozoa</taxon>
        <taxon>Arthropoda</taxon>
        <taxon>Crustacea</taxon>
        <taxon>Multicrustacea</taxon>
        <taxon>Hexanauplia</taxon>
        <taxon>Copepoda</taxon>
        <taxon>Siphonostomatoida</taxon>
        <taxon>Caligidae</taxon>
        <taxon>Lepeophtheirus</taxon>
    </lineage>
</organism>
<accession>A0A0K2UYR3</accession>